<dbReference type="GO" id="GO:0008270">
    <property type="term" value="F:zinc ion binding"/>
    <property type="evidence" value="ECO:0007669"/>
    <property type="project" value="UniProtKB-KW"/>
</dbReference>
<proteinExistence type="predicted"/>
<dbReference type="PROSITE" id="PS50865">
    <property type="entry name" value="ZF_MYND_2"/>
    <property type="match status" value="1"/>
</dbReference>
<evidence type="ECO:0000256" key="1">
    <source>
        <dbReference type="ARBA" id="ARBA00022723"/>
    </source>
</evidence>
<dbReference type="InterPro" id="IPR044508">
    <property type="entry name" value="At5g50450/At1g67340-like"/>
</dbReference>
<dbReference type="Pfam" id="PF01753">
    <property type="entry name" value="zf-MYND"/>
    <property type="match status" value="1"/>
</dbReference>
<name>A0A8J5VHF3_ZIZPA</name>
<protein>
    <recommendedName>
        <fullName evidence="6">MYND-type domain-containing protein</fullName>
    </recommendedName>
</protein>
<evidence type="ECO:0000256" key="3">
    <source>
        <dbReference type="ARBA" id="ARBA00022833"/>
    </source>
</evidence>
<evidence type="ECO:0000256" key="4">
    <source>
        <dbReference type="PROSITE-ProRule" id="PRU00134"/>
    </source>
</evidence>
<dbReference type="OrthoDB" id="265717at2759"/>
<gene>
    <name evidence="7" type="ORF">GUJ93_ZPchr0006g46385</name>
</gene>
<dbReference type="AlphaFoldDB" id="A0A8J5VHF3"/>
<evidence type="ECO:0000313" key="7">
    <source>
        <dbReference type="EMBL" id="KAG8070757.1"/>
    </source>
</evidence>
<reference evidence="7" key="2">
    <citation type="submission" date="2021-02" db="EMBL/GenBank/DDBJ databases">
        <authorList>
            <person name="Kimball J.A."/>
            <person name="Haas M.W."/>
            <person name="Macchietto M."/>
            <person name="Kono T."/>
            <person name="Duquette J."/>
            <person name="Shao M."/>
        </authorList>
    </citation>
    <scope>NUCLEOTIDE SEQUENCE</scope>
    <source>
        <tissue evidence="7">Fresh leaf tissue</tissue>
    </source>
</reference>
<dbReference type="Proteomes" id="UP000729402">
    <property type="component" value="Unassembled WGS sequence"/>
</dbReference>
<evidence type="ECO:0000256" key="2">
    <source>
        <dbReference type="ARBA" id="ARBA00022771"/>
    </source>
</evidence>
<keyword evidence="2 4" id="KW-0863">Zinc-finger</keyword>
<sequence>MGGRHGARALSQQDGEACGKWRRTADGDGSAASVVAHAGGNGAFDALHDELVVSIFADVAASADSPADLFAFMLTCRRFRELGQNKPVLARASLGCVTVRAGAWCDDAHRFLLRCAYAGNVDASYLLGMIQFYCLKSRRSGSALIVAAALRGHAEALYSLAVIHFNGSGRSKDARNLLAGVQLCARAALQGHNDALRELGHCVSDGYGVRRSLSCGRRLLIQANFRELCATFATRVTGFAAGLGLVHECKALGTHMCLLSDFGCQITGTAVHRAHAANAFLVEWFTSRLVGVGGGDGAPRLCSQPACGRPETRQHEFRRCAMCGVVIYCSRACQALHWKGAHQKECIRRGQWLATVNVNANDGAVVVP</sequence>
<evidence type="ECO:0000259" key="6">
    <source>
        <dbReference type="PROSITE" id="PS50865"/>
    </source>
</evidence>
<organism evidence="7 8">
    <name type="scientific">Zizania palustris</name>
    <name type="common">Northern wild rice</name>
    <dbReference type="NCBI Taxonomy" id="103762"/>
    <lineage>
        <taxon>Eukaryota</taxon>
        <taxon>Viridiplantae</taxon>
        <taxon>Streptophyta</taxon>
        <taxon>Embryophyta</taxon>
        <taxon>Tracheophyta</taxon>
        <taxon>Spermatophyta</taxon>
        <taxon>Magnoliopsida</taxon>
        <taxon>Liliopsida</taxon>
        <taxon>Poales</taxon>
        <taxon>Poaceae</taxon>
        <taxon>BOP clade</taxon>
        <taxon>Oryzoideae</taxon>
        <taxon>Oryzeae</taxon>
        <taxon>Zizaniinae</taxon>
        <taxon>Zizania</taxon>
    </lineage>
</organism>
<comment type="caution">
    <text evidence="7">The sequence shown here is derived from an EMBL/GenBank/DDBJ whole genome shotgun (WGS) entry which is preliminary data.</text>
</comment>
<feature type="domain" description="MYND-type" evidence="6">
    <location>
        <begin position="304"/>
        <end position="346"/>
    </location>
</feature>
<feature type="region of interest" description="Disordered" evidence="5">
    <location>
        <begin position="1"/>
        <end position="23"/>
    </location>
</feature>
<dbReference type="EMBL" id="JAAALK010000283">
    <property type="protein sequence ID" value="KAG8070757.1"/>
    <property type="molecule type" value="Genomic_DNA"/>
</dbReference>
<dbReference type="InterPro" id="IPR002893">
    <property type="entry name" value="Znf_MYND"/>
</dbReference>
<dbReference type="PANTHER" id="PTHR46758:SF18">
    <property type="entry name" value="OS04G0385600 PROTEIN"/>
    <property type="match status" value="1"/>
</dbReference>
<keyword evidence="3" id="KW-0862">Zinc</keyword>
<keyword evidence="8" id="KW-1185">Reference proteome</keyword>
<reference evidence="7" key="1">
    <citation type="journal article" date="2021" name="bioRxiv">
        <title>Whole Genome Assembly and Annotation of Northern Wild Rice, Zizania palustris L., Supports a Whole Genome Duplication in the Zizania Genus.</title>
        <authorList>
            <person name="Haas M."/>
            <person name="Kono T."/>
            <person name="Macchietto M."/>
            <person name="Millas R."/>
            <person name="McGilp L."/>
            <person name="Shao M."/>
            <person name="Duquette J."/>
            <person name="Hirsch C.N."/>
            <person name="Kimball J."/>
        </authorList>
    </citation>
    <scope>NUCLEOTIDE SEQUENCE</scope>
    <source>
        <tissue evidence="7">Fresh leaf tissue</tissue>
    </source>
</reference>
<dbReference type="PANTHER" id="PTHR46758">
    <property type="entry name" value="MYND DOMAIN-CONTAINING"/>
    <property type="match status" value="1"/>
</dbReference>
<keyword evidence="1" id="KW-0479">Metal-binding</keyword>
<evidence type="ECO:0000256" key="5">
    <source>
        <dbReference type="SAM" id="MobiDB-lite"/>
    </source>
</evidence>
<evidence type="ECO:0000313" key="8">
    <source>
        <dbReference type="Proteomes" id="UP000729402"/>
    </source>
</evidence>
<dbReference type="Pfam" id="PF23310">
    <property type="entry name" value="TPR_27"/>
    <property type="match status" value="1"/>
</dbReference>
<dbReference type="InterPro" id="IPR057136">
    <property type="entry name" value="At2g35280_TPR_dom"/>
</dbReference>
<accession>A0A8J5VHF3</accession>